<gene>
    <name evidence="1" type="ORF">OCTVUL_1B030587</name>
</gene>
<dbReference type="EMBL" id="OX597822">
    <property type="protein sequence ID" value="CAI9727556.1"/>
    <property type="molecule type" value="Genomic_DNA"/>
</dbReference>
<evidence type="ECO:0000313" key="2">
    <source>
        <dbReference type="Proteomes" id="UP001162480"/>
    </source>
</evidence>
<evidence type="ECO:0000313" key="1">
    <source>
        <dbReference type="EMBL" id="CAI9727556.1"/>
    </source>
</evidence>
<keyword evidence="2" id="KW-1185">Reference proteome</keyword>
<organism evidence="1 2">
    <name type="scientific">Octopus vulgaris</name>
    <name type="common">Common octopus</name>
    <dbReference type="NCBI Taxonomy" id="6645"/>
    <lineage>
        <taxon>Eukaryota</taxon>
        <taxon>Metazoa</taxon>
        <taxon>Spiralia</taxon>
        <taxon>Lophotrochozoa</taxon>
        <taxon>Mollusca</taxon>
        <taxon>Cephalopoda</taxon>
        <taxon>Coleoidea</taxon>
        <taxon>Octopodiformes</taxon>
        <taxon>Octopoda</taxon>
        <taxon>Incirrata</taxon>
        <taxon>Octopodidae</taxon>
        <taxon>Octopus</taxon>
    </lineage>
</organism>
<name>A0AA36B5K4_OCTVU</name>
<accession>A0AA36B5K4</accession>
<proteinExistence type="predicted"/>
<sequence>MCCSPLEVSFNNERKGDDCFYTDVREVIGKVGVGGDAAVVVVSDAANGRTANAVCDAAVANVVNAVNCGDGGGVVAVKPCGHFAGAALQGKVGGPPYAVIDIS</sequence>
<dbReference type="Proteomes" id="UP001162480">
    <property type="component" value="Chromosome 9"/>
</dbReference>
<dbReference type="AlphaFoldDB" id="A0AA36B5K4"/>
<protein>
    <submittedName>
        <fullName evidence="1">Uncharacterized protein</fullName>
    </submittedName>
</protein>
<reference evidence="1" key="1">
    <citation type="submission" date="2023-08" db="EMBL/GenBank/DDBJ databases">
        <authorList>
            <person name="Alioto T."/>
            <person name="Alioto T."/>
            <person name="Gomez Garrido J."/>
        </authorList>
    </citation>
    <scope>NUCLEOTIDE SEQUENCE</scope>
</reference>